<dbReference type="AlphaFoldDB" id="A0A2U2B3T2"/>
<evidence type="ECO:0008006" key="3">
    <source>
        <dbReference type="Google" id="ProtNLM"/>
    </source>
</evidence>
<dbReference type="OrthoDB" id="1007244at2"/>
<evidence type="ECO:0000313" key="2">
    <source>
        <dbReference type="Proteomes" id="UP000244956"/>
    </source>
</evidence>
<evidence type="ECO:0000313" key="1">
    <source>
        <dbReference type="EMBL" id="PWD97725.1"/>
    </source>
</evidence>
<dbReference type="Gene3D" id="2.120.10.30">
    <property type="entry name" value="TolB, C-terminal domain"/>
    <property type="match status" value="1"/>
</dbReference>
<dbReference type="Proteomes" id="UP000244956">
    <property type="component" value="Unassembled WGS sequence"/>
</dbReference>
<dbReference type="PROSITE" id="PS51257">
    <property type="entry name" value="PROKAR_LIPOPROTEIN"/>
    <property type="match status" value="1"/>
</dbReference>
<dbReference type="Pfam" id="PF17170">
    <property type="entry name" value="DUF5128"/>
    <property type="match status" value="1"/>
</dbReference>
<keyword evidence="2" id="KW-1185">Reference proteome</keyword>
<sequence>MRFLILTIFILFFSCTKKKTNSIDYSNIKDTIEIVPNEKPIRITDLADTISYIFLEENKNSIFGNIDKMIYTKNNIIIIDKHITKSIFIFKNNGKFLNKINREGKGPGEYIRIGDVFYDNSSDLIVIYDDKSYSFLYYKLSGEFIKKSNTSLLFLSMARLSNNKYVFHTNKMINKENGKLVKHDILISNLSGEISQRYFKFDPKQKTNNISYDLSTVFNKLNENIIVTKLFDNYSYEININGLTPRFFWNYGEKGLNIDYRNKPSSEIYKILTEDNKFAFGHDITAITNDYIFFSYGYKNFAKNQLGGVYAFNKKMTINFSSIFDELNNCHISLPICTDANGNFISFIELNEENISKLKEDSQLMNYIQSKGIYGINSILVKYKINSKLFNHEKI</sequence>
<name>A0A2U2B3T2_9BACT</name>
<gene>
    <name evidence="1" type="ORF">DDZ16_19420</name>
</gene>
<protein>
    <recommendedName>
        <fullName evidence="3">6-bladed beta-propeller</fullName>
    </recommendedName>
</protein>
<comment type="caution">
    <text evidence="1">The sequence shown here is derived from an EMBL/GenBank/DDBJ whole genome shotgun (WGS) entry which is preliminary data.</text>
</comment>
<accession>A0A2U2B3T2</accession>
<dbReference type="RefSeq" id="WP_109266142.1">
    <property type="nucleotide sequence ID" value="NZ_QEWP01000027.1"/>
</dbReference>
<dbReference type="EMBL" id="QEWP01000027">
    <property type="protein sequence ID" value="PWD97725.1"/>
    <property type="molecule type" value="Genomic_DNA"/>
</dbReference>
<organism evidence="1 2">
    <name type="scientific">Marinilabilia rubra</name>
    <dbReference type="NCBI Taxonomy" id="2162893"/>
    <lineage>
        <taxon>Bacteria</taxon>
        <taxon>Pseudomonadati</taxon>
        <taxon>Bacteroidota</taxon>
        <taxon>Bacteroidia</taxon>
        <taxon>Marinilabiliales</taxon>
        <taxon>Marinilabiliaceae</taxon>
        <taxon>Marinilabilia</taxon>
    </lineage>
</organism>
<dbReference type="InterPro" id="IPR011042">
    <property type="entry name" value="6-blade_b-propeller_TolB-like"/>
</dbReference>
<reference evidence="1 2" key="1">
    <citation type="submission" date="2018-05" db="EMBL/GenBank/DDBJ databases">
        <title>Marinilabilia rubrum sp. nov., isolated from saltern sediment.</title>
        <authorList>
            <person name="Zhang R."/>
        </authorList>
    </citation>
    <scope>NUCLEOTIDE SEQUENCE [LARGE SCALE GENOMIC DNA]</scope>
    <source>
        <strain evidence="1 2">WTE16</strain>
    </source>
</reference>
<proteinExistence type="predicted"/>